<feature type="transmembrane region" description="Helical" evidence="6">
    <location>
        <begin position="65"/>
        <end position="85"/>
    </location>
</feature>
<evidence type="ECO:0000256" key="3">
    <source>
        <dbReference type="ARBA" id="ARBA00022692"/>
    </source>
</evidence>
<evidence type="ECO:0000313" key="7">
    <source>
        <dbReference type="EMBL" id="GIQ65828.1"/>
    </source>
</evidence>
<dbReference type="InterPro" id="IPR005226">
    <property type="entry name" value="UPF0014_fam"/>
</dbReference>
<proteinExistence type="inferred from homology"/>
<dbReference type="RefSeq" id="WP_213530353.1">
    <property type="nucleotide sequence ID" value="NZ_BOVJ01000155.1"/>
</dbReference>
<name>A0ABQ4NC88_9BACL</name>
<comment type="subcellular location">
    <subcellularLocation>
        <location evidence="1">Membrane</location>
        <topology evidence="1">Multi-pass membrane protein</topology>
    </subcellularLocation>
</comment>
<dbReference type="EMBL" id="BOVJ01000155">
    <property type="protein sequence ID" value="GIQ65828.1"/>
    <property type="molecule type" value="Genomic_DNA"/>
</dbReference>
<evidence type="ECO:0000256" key="5">
    <source>
        <dbReference type="ARBA" id="ARBA00023136"/>
    </source>
</evidence>
<evidence type="ECO:0000256" key="1">
    <source>
        <dbReference type="ARBA" id="ARBA00004141"/>
    </source>
</evidence>
<dbReference type="PANTHER" id="PTHR30028">
    <property type="entry name" value="UPF0014 INNER MEMBRANE PROTEIN YBBM-RELATED"/>
    <property type="match status" value="1"/>
</dbReference>
<keyword evidence="8" id="KW-1185">Reference proteome</keyword>
<accession>A0ABQ4NC88</accession>
<feature type="transmembrane region" description="Helical" evidence="6">
    <location>
        <begin position="225"/>
        <end position="247"/>
    </location>
</feature>
<feature type="transmembrane region" description="Helical" evidence="6">
    <location>
        <begin position="195"/>
        <end position="213"/>
    </location>
</feature>
<comment type="similarity">
    <text evidence="2">Belongs to the UPF0014 family.</text>
</comment>
<feature type="transmembrane region" description="Helical" evidence="6">
    <location>
        <begin position="97"/>
        <end position="120"/>
    </location>
</feature>
<keyword evidence="3 6" id="KW-0812">Transmembrane</keyword>
<keyword evidence="4 6" id="KW-1133">Transmembrane helix</keyword>
<protein>
    <submittedName>
        <fullName evidence="7">Iron export ABC transporter permease subunit FetB</fullName>
    </submittedName>
</protein>
<evidence type="ECO:0000313" key="8">
    <source>
        <dbReference type="Proteomes" id="UP000680304"/>
    </source>
</evidence>
<feature type="transmembrane region" description="Helical" evidence="6">
    <location>
        <begin position="12"/>
        <end position="28"/>
    </location>
</feature>
<evidence type="ECO:0000256" key="2">
    <source>
        <dbReference type="ARBA" id="ARBA00005268"/>
    </source>
</evidence>
<gene>
    <name evidence="7" type="ORF">PACILC2_43960</name>
</gene>
<feature type="transmembrane region" description="Helical" evidence="6">
    <location>
        <begin position="40"/>
        <end position="59"/>
    </location>
</feature>
<evidence type="ECO:0000256" key="4">
    <source>
        <dbReference type="ARBA" id="ARBA00022989"/>
    </source>
</evidence>
<organism evidence="7 8">
    <name type="scientific">Paenibacillus cisolokensis</name>
    <dbReference type="NCBI Taxonomy" id="1658519"/>
    <lineage>
        <taxon>Bacteria</taxon>
        <taxon>Bacillati</taxon>
        <taxon>Bacillota</taxon>
        <taxon>Bacilli</taxon>
        <taxon>Bacillales</taxon>
        <taxon>Paenibacillaceae</taxon>
        <taxon>Paenibacillus</taxon>
    </lineage>
</organism>
<feature type="transmembrane region" description="Helical" evidence="6">
    <location>
        <begin position="132"/>
        <end position="152"/>
    </location>
</feature>
<dbReference type="Pfam" id="PF03649">
    <property type="entry name" value="UPF0014"/>
    <property type="match status" value="1"/>
</dbReference>
<comment type="caution">
    <text evidence="7">The sequence shown here is derived from an EMBL/GenBank/DDBJ whole genome shotgun (WGS) entry which is preliminary data.</text>
</comment>
<dbReference type="Proteomes" id="UP000680304">
    <property type="component" value="Unassembled WGS sequence"/>
</dbReference>
<keyword evidence="5 6" id="KW-0472">Membrane</keyword>
<evidence type="ECO:0000256" key="6">
    <source>
        <dbReference type="SAM" id="Phobius"/>
    </source>
</evidence>
<reference evidence="7 8" key="1">
    <citation type="submission" date="2021-04" db="EMBL/GenBank/DDBJ databases">
        <title>Draft genome sequence of Paenibacillus cisolokensis, LC2-13A.</title>
        <authorList>
            <person name="Uke A."/>
            <person name="Chhe C."/>
            <person name="Baramee S."/>
            <person name="Kosugi A."/>
        </authorList>
    </citation>
    <scope>NUCLEOTIDE SEQUENCE [LARGE SCALE GENOMIC DNA]</scope>
    <source>
        <strain evidence="7 8">LC2-13A</strain>
    </source>
</reference>
<dbReference type="PANTHER" id="PTHR30028:SF0">
    <property type="entry name" value="PROTEIN ALUMINUM SENSITIVE 3"/>
    <property type="match status" value="1"/>
</dbReference>
<sequence length="265" mass="29357">MNGPIDLEWYRLAAAYLFVLLPLAIVKWKGINRERDIAVAAFRMTVQLILVGYLLQYVFVNAHPLYTIVLVGIMVAFSIRTVLNRAKRKAGPRLRRWIALSMMTGILFSIAYFILVIIGLEPWYEPRYVIPIAGMIVGNSMTGIALGVNTLMEGMESRRAHIEAALMLGATPKQACRDIANQAFDDAMLPTIHSMLGMGIVFLPGMMTGQILGGASPLVAIEYQIAVMLSMLGSVALSALMFAQFGYRFYFNSRQQLESGESPVQ</sequence>